<organism evidence="2 3">
    <name type="scientific">Pseudooceanicola sediminis</name>
    <dbReference type="NCBI Taxonomy" id="2211117"/>
    <lineage>
        <taxon>Bacteria</taxon>
        <taxon>Pseudomonadati</taxon>
        <taxon>Pseudomonadota</taxon>
        <taxon>Alphaproteobacteria</taxon>
        <taxon>Rhodobacterales</taxon>
        <taxon>Paracoccaceae</taxon>
        <taxon>Pseudooceanicola</taxon>
    </lineage>
</organism>
<dbReference type="PANTHER" id="PTHR42941">
    <property type="entry name" value="SLL1037 PROTEIN"/>
    <property type="match status" value="1"/>
</dbReference>
<dbReference type="Pfam" id="PF16868">
    <property type="entry name" value="NMT1_3"/>
    <property type="match status" value="1"/>
</dbReference>
<dbReference type="SUPFAM" id="SSF53850">
    <property type="entry name" value="Periplasmic binding protein-like II"/>
    <property type="match status" value="1"/>
</dbReference>
<dbReference type="PANTHER" id="PTHR42941:SF1">
    <property type="entry name" value="SLL1037 PROTEIN"/>
    <property type="match status" value="1"/>
</dbReference>
<dbReference type="Proteomes" id="UP000265848">
    <property type="component" value="Unassembled WGS sequence"/>
</dbReference>
<dbReference type="OrthoDB" id="8111384at2"/>
<feature type="signal peptide" evidence="1">
    <location>
        <begin position="1"/>
        <end position="22"/>
    </location>
</feature>
<name>A0A399IYD5_9RHOB</name>
<dbReference type="AlphaFoldDB" id="A0A399IYD5"/>
<keyword evidence="3" id="KW-1185">Reference proteome</keyword>
<dbReference type="InterPro" id="IPR011852">
    <property type="entry name" value="TRAP_TAXI"/>
</dbReference>
<sequence>MKRLTGAMALTLALAAAPVAQAKDFYTMATLGPGSSPYLVMSTMAQIVGDRLDDTEIQVNATGAATQHALQAAAGQLDFFMWSASVHANMIDGTAMYAKIPQAPELSHNLRAVFAFPLGLYHITTYADSGIESLEDLAGKSVFLGPPGGGATAIMERVISGATGLEPGKDFEQVRLGWDAAAQAFQDGRIDVYVNSTNAPSPVIQQMALSRKIRFLGLTPEQMEKPAVKAILNRPGGVLGTLDPGTYGENQVNTEAVTTLGSTVGVGVGMQVPDEAVYKITKAFWEGVAEMSGSAPWLRNITLDGALTDLNLPLHPGALRYYEEVGVTIPDDLRPE</sequence>
<feature type="chain" id="PRO_5017278456" evidence="1">
    <location>
        <begin position="23"/>
        <end position="336"/>
    </location>
</feature>
<accession>A0A399IYD5</accession>
<dbReference type="EMBL" id="QWJJ01000011">
    <property type="protein sequence ID" value="RII38188.1"/>
    <property type="molecule type" value="Genomic_DNA"/>
</dbReference>
<evidence type="ECO:0000313" key="2">
    <source>
        <dbReference type="EMBL" id="RII38188.1"/>
    </source>
</evidence>
<evidence type="ECO:0000313" key="3">
    <source>
        <dbReference type="Proteomes" id="UP000265848"/>
    </source>
</evidence>
<keyword evidence="1" id="KW-0732">Signal</keyword>
<proteinExistence type="predicted"/>
<reference evidence="2 3" key="1">
    <citation type="submission" date="2018-08" db="EMBL/GenBank/DDBJ databases">
        <title>Pseudooceanicola sediminis CY03 in the family Rhodobacteracea.</title>
        <authorList>
            <person name="Zhang Y.-J."/>
        </authorList>
    </citation>
    <scope>NUCLEOTIDE SEQUENCE [LARGE SCALE GENOMIC DNA]</scope>
    <source>
        <strain evidence="2 3">CY03</strain>
    </source>
</reference>
<protein>
    <submittedName>
        <fullName evidence="2">TAXI family TRAP transporter solute-binding subunit</fullName>
    </submittedName>
</protein>
<gene>
    <name evidence="2" type="ORF">DL237_13355</name>
</gene>
<dbReference type="Gene3D" id="3.40.190.10">
    <property type="entry name" value="Periplasmic binding protein-like II"/>
    <property type="match status" value="2"/>
</dbReference>
<comment type="caution">
    <text evidence="2">The sequence shown here is derived from an EMBL/GenBank/DDBJ whole genome shotgun (WGS) entry which is preliminary data.</text>
</comment>
<dbReference type="NCBIfam" id="TIGR02122">
    <property type="entry name" value="TRAP_TAXI"/>
    <property type="match status" value="1"/>
</dbReference>
<evidence type="ECO:0000256" key="1">
    <source>
        <dbReference type="SAM" id="SignalP"/>
    </source>
</evidence>